<dbReference type="PROSITE" id="PS50126">
    <property type="entry name" value="S1"/>
    <property type="match status" value="11"/>
</dbReference>
<dbReference type="GO" id="GO:0006364">
    <property type="term" value="P:rRNA processing"/>
    <property type="evidence" value="ECO:0007669"/>
    <property type="project" value="UniProtKB-KW"/>
</dbReference>
<dbReference type="SUPFAM" id="SSF48452">
    <property type="entry name" value="TPR-like"/>
    <property type="match status" value="2"/>
</dbReference>
<feature type="domain" description="S1 motif" evidence="11">
    <location>
        <begin position="1122"/>
        <end position="1191"/>
    </location>
</feature>
<feature type="compositionally biased region" description="Low complexity" evidence="10">
    <location>
        <begin position="1451"/>
        <end position="1461"/>
    </location>
</feature>
<feature type="region of interest" description="Disordered" evidence="10">
    <location>
        <begin position="884"/>
        <end position="903"/>
    </location>
</feature>
<dbReference type="SUPFAM" id="SSF50249">
    <property type="entry name" value="Nucleic acid-binding proteins"/>
    <property type="match status" value="11"/>
</dbReference>
<dbReference type="Pfam" id="PF23459">
    <property type="entry name" value="S1_RRP5"/>
    <property type="match status" value="2"/>
</dbReference>
<feature type="domain" description="S1 motif" evidence="11">
    <location>
        <begin position="1303"/>
        <end position="1374"/>
    </location>
</feature>
<evidence type="ECO:0000256" key="2">
    <source>
        <dbReference type="ARBA" id="ARBA00022517"/>
    </source>
</evidence>
<feature type="domain" description="S1 motif" evidence="11">
    <location>
        <begin position="631"/>
        <end position="700"/>
    </location>
</feature>
<feature type="domain" description="S1 motif" evidence="11">
    <location>
        <begin position="1035"/>
        <end position="1106"/>
    </location>
</feature>
<dbReference type="PANTHER" id="PTHR23270:SF10">
    <property type="entry name" value="PROTEIN RRP5 HOMOLOG"/>
    <property type="match status" value="1"/>
</dbReference>
<dbReference type="CDD" id="cd05698">
    <property type="entry name" value="S1_Rrp5_repeat_hs6_sc5"/>
    <property type="match status" value="1"/>
</dbReference>
<dbReference type="InterPro" id="IPR048059">
    <property type="entry name" value="Rrp5_S1_rpt_hs1_sc1"/>
</dbReference>
<reference evidence="12 13" key="1">
    <citation type="submission" date="2019-10" db="EMBL/GenBank/DDBJ databases">
        <authorList>
            <person name="Palmer J.M."/>
        </authorList>
    </citation>
    <scope>NUCLEOTIDE SEQUENCE [LARGE SCALE GENOMIC DNA]</scope>
    <source>
        <strain evidence="12 13">TWF696</strain>
    </source>
</reference>
<feature type="compositionally biased region" description="Basic and acidic residues" evidence="10">
    <location>
        <begin position="85"/>
        <end position="97"/>
    </location>
</feature>
<protein>
    <recommendedName>
        <fullName evidence="8">rRNA biogenesis protein RRP5</fullName>
    </recommendedName>
    <alternativeName>
        <fullName evidence="9">Ribosomal RNA-processing protein 5</fullName>
    </alternativeName>
</protein>
<feature type="domain" description="S1 motif" evidence="11">
    <location>
        <begin position="1216"/>
        <end position="1285"/>
    </location>
</feature>
<dbReference type="EMBL" id="JAVHNQ010000004">
    <property type="protein sequence ID" value="KAK6350029.1"/>
    <property type="molecule type" value="Genomic_DNA"/>
</dbReference>
<dbReference type="FunFam" id="2.40.50.140:FF:000159">
    <property type="entry name" value="rRNA biogenesis protein rrp5"/>
    <property type="match status" value="1"/>
</dbReference>
<evidence type="ECO:0000256" key="10">
    <source>
        <dbReference type="SAM" id="MobiDB-lite"/>
    </source>
</evidence>
<evidence type="ECO:0000256" key="4">
    <source>
        <dbReference type="ARBA" id="ARBA00022553"/>
    </source>
</evidence>
<evidence type="ECO:0000256" key="7">
    <source>
        <dbReference type="ARBA" id="ARBA00055575"/>
    </source>
</evidence>
<dbReference type="GO" id="GO:0032040">
    <property type="term" value="C:small-subunit processome"/>
    <property type="evidence" value="ECO:0007669"/>
    <property type="project" value="TreeGrafter"/>
</dbReference>
<dbReference type="Pfam" id="PF14559">
    <property type="entry name" value="TPR_19"/>
    <property type="match status" value="1"/>
</dbReference>
<dbReference type="PANTHER" id="PTHR23270">
    <property type="entry name" value="PROGRAMMED CELL DEATH PROTEIN 11 PRE-RRNA PROCESSING PROTEIN RRP5"/>
    <property type="match status" value="1"/>
</dbReference>
<evidence type="ECO:0000256" key="3">
    <source>
        <dbReference type="ARBA" id="ARBA00022552"/>
    </source>
</evidence>
<comment type="caution">
    <text evidence="12">The sequence shown here is derived from an EMBL/GenBank/DDBJ whole genome shotgun (WGS) entry which is preliminary data.</text>
</comment>
<dbReference type="FunFam" id="2.40.50.140:FF:000103">
    <property type="entry name" value="protein RRP5 homolog"/>
    <property type="match status" value="2"/>
</dbReference>
<evidence type="ECO:0000256" key="9">
    <source>
        <dbReference type="ARBA" id="ARBA00076674"/>
    </source>
</evidence>
<evidence type="ECO:0000259" key="11">
    <source>
        <dbReference type="PROSITE" id="PS50126"/>
    </source>
</evidence>
<feature type="domain" description="S1 motif" evidence="11">
    <location>
        <begin position="924"/>
        <end position="1002"/>
    </location>
</feature>
<organism evidence="12 13">
    <name type="scientific">Orbilia brochopaga</name>
    <dbReference type="NCBI Taxonomy" id="3140254"/>
    <lineage>
        <taxon>Eukaryota</taxon>
        <taxon>Fungi</taxon>
        <taxon>Dikarya</taxon>
        <taxon>Ascomycota</taxon>
        <taxon>Pezizomycotina</taxon>
        <taxon>Orbiliomycetes</taxon>
        <taxon>Orbiliales</taxon>
        <taxon>Orbiliaceae</taxon>
        <taxon>Orbilia</taxon>
    </lineage>
</organism>
<feature type="compositionally biased region" description="Acidic residues" evidence="10">
    <location>
        <begin position="1398"/>
        <end position="1419"/>
    </location>
</feature>
<evidence type="ECO:0000313" key="13">
    <source>
        <dbReference type="Proteomes" id="UP001375240"/>
    </source>
</evidence>
<dbReference type="CDD" id="cd05697">
    <property type="entry name" value="S1_Rrp5_repeat_hs5"/>
    <property type="match status" value="1"/>
</dbReference>
<evidence type="ECO:0000256" key="6">
    <source>
        <dbReference type="ARBA" id="ARBA00023242"/>
    </source>
</evidence>
<dbReference type="InterPro" id="IPR048058">
    <property type="entry name" value="Rrp5_S1_rpt_hs11_sc8"/>
</dbReference>
<accession>A0AAV9UY67</accession>
<feature type="domain" description="S1 motif" evidence="11">
    <location>
        <begin position="815"/>
        <end position="884"/>
    </location>
</feature>
<evidence type="ECO:0000313" key="12">
    <source>
        <dbReference type="EMBL" id="KAK6350029.1"/>
    </source>
</evidence>
<dbReference type="GO" id="GO:0003723">
    <property type="term" value="F:RNA binding"/>
    <property type="evidence" value="ECO:0007669"/>
    <property type="project" value="TreeGrafter"/>
</dbReference>
<keyword evidence="2" id="KW-0690">Ribosome biogenesis</keyword>
<feature type="region of interest" description="Disordered" evidence="10">
    <location>
        <begin position="85"/>
        <end position="127"/>
    </location>
</feature>
<dbReference type="CDD" id="cd05702">
    <property type="entry name" value="S1_Rrp5_repeat_hs11_sc8"/>
    <property type="match status" value="1"/>
</dbReference>
<sequence length="1776" mass="195211">MASKRKESPFKGAADAPNSSKRQKTFEPKSPSSTKTPSKRPDAPTTPAQSSLRQSNKEELSFPRGGASALTPLEYKEVVNEATREALFDTNGEKEATMENTPRKRRQSVSKASSAKKHKRTDADDQEPQIKIEQLSYKKLVPGQLVFGFISKITKKDVAIALPNNLTGYAPLTSVSEQYTDLLKASLDDDEMDVDKSDNEAEDAESEVPGLDMLFEVNQPIRAYVMNVSTGSTSGDKKSRKHIELSLLPSLTNPGITKTELVKGITVQASVKSIEDNGFVMDLGLDFASGFMGKSDCPAPPNTVRVGRTFLCYVLGLASGGKVVQLAADFHKSVKGKVGKDVSVGDAPTIDCFLPGTLASKVLITDVRDNGLVCKLMGSVDVTVDLFHSGCFSSETLKNKYKAGNNITVRLSATIPSAENKKFAASLLPHVREMGPQTHAGKLSLSKLPIGAIKSDAAIKHIIPGVGLILNIGMAGTLVFVHISRISDKKIDAILPTGPYKIGSQHAIRILDYNSMDGLLQASMEPKILAQRYLRFEDVKPGDVVKGKITRFVAGGMMVEIEEGMEAYVPEMHMSDTVLQHPEKKFREGAAVKGRILRVDAELHRIKMTLKKAIVNSEGPVFADYIDVEEDEETPGTIVKLMPTGAILEFYGDVRGFLPVSEMSEAFIKDPVEHFKVGQTLNVHVLSSDPVQRKVRLSCRNNEAETSKEKAEALRNIALGGLVDGSIIEKSNDDVVVSLEEGIKGLIVLGHLSDGSKEKNLATFKKLRAGQRLVDLVVLRKDEARNFVYLSAKPSLVKAAKSGTLIKSFLDVKAGNAVAGFVKDITHFGIFVSFVGGITALLPRKVLPREVEDLPDYGYHQLQSITCYVKDIIPSKEQFTLSLRPPVEPASASKSEANKPKATSANIINPVDKRILAIEDFERTAPIQARITSIKPTQINVDLADNVKGRVDVSEFFDNWDAIKNKKHPLLRHGLSQGQEISVRVIGLHDVKSHRYLPISHRVSSKLPVYELTAKAEHLKLNTAKLPTYADLKRGEAYLAFVNNVQPDHIWVSISPTVRGRIKLLEISDDVAALSNLEKHFPVGAALRVSILDVDVDTGRLELTARYFGDKKPLTWDTIAEGMMVTGRVSKISDGKVIIQLSEQLLGSVSLADMADDFDKADVKNFQKDSIVRVCVLAVDTQNKKIHLSTRPSRILDSAAKVRDAEVKTVADVTVGKVYRGFVTNVADNGVYIHLGGSVVARARIADLSDEFVKDWKKGFHVHQLVKGKVMSVDSESKQVSINLKKSIVSGTAKKTMAEYKAGDFVAGHVRKVTDFGCFIVIDGSENVSGLCHRSQMSDQKDPDPHKLFSEGDTVKAKILKVDREKGRISFGLKASYLADLPEEELVLPQPKETLVIDADDDEDEEDEDDGEDDNDSDDGGVKLDTTATITGIDRPASIFTNTPAAWSTSAMDDMFPSDASSDSDSDAPDTSKVKKKKPAIKPDLTADLDTRAPQSSSDFERRLLATPNDPLLWLSYMAFTVASGDTPTARAIASRALKTVDHRLDDAKLTIWTARLNLELEFGTPATLDVAFKEACTHNDPQKIHSALASIYITAGKNDAADELFQTMIRKFSQDDKVWLNYFTFLMEHDRGDDARVLLSRALQAIQDTRVHASLTLKFAQLEYRAGETEKGRTLLEKLLAAYPRRLDFWNVYVDLEAKQGDAESVRRLFPRMLVAAKVNAKKATGVFNKWMELEERFAPGDTKRRDYVMAQAVEYRKKLVEEKEKEKGGQDDEE</sequence>
<dbReference type="FunFam" id="2.40.50.140:FF:000196">
    <property type="entry name" value="rRNA biogenesis protein RRP5"/>
    <property type="match status" value="1"/>
</dbReference>
<dbReference type="InterPro" id="IPR011990">
    <property type="entry name" value="TPR-like_helical_dom_sf"/>
</dbReference>
<feature type="domain" description="S1 motif" evidence="11">
    <location>
        <begin position="143"/>
        <end position="248"/>
    </location>
</feature>
<dbReference type="InterPro" id="IPR057301">
    <property type="entry name" value="Rrp5_OB_4th"/>
</dbReference>
<keyword evidence="6" id="KW-0539">Nucleus</keyword>
<dbReference type="Pfam" id="PF24685">
    <property type="entry name" value="OB_RRP5_4th"/>
    <property type="match status" value="1"/>
</dbReference>
<dbReference type="InterPro" id="IPR003107">
    <property type="entry name" value="HAT"/>
</dbReference>
<dbReference type="Gene3D" id="2.40.50.140">
    <property type="entry name" value="Nucleic acid-binding proteins"/>
    <property type="match status" value="11"/>
</dbReference>
<dbReference type="InterPro" id="IPR045209">
    <property type="entry name" value="Rrp5"/>
</dbReference>
<keyword evidence="5" id="KW-0677">Repeat</keyword>
<dbReference type="InterPro" id="IPR012340">
    <property type="entry name" value="NA-bd_OB-fold"/>
</dbReference>
<feature type="compositionally biased region" description="Basic residues" evidence="10">
    <location>
        <begin position="103"/>
        <end position="120"/>
    </location>
</feature>
<dbReference type="InterPro" id="IPR057302">
    <property type="entry name" value="Rrp5_S1"/>
</dbReference>
<feature type="domain" description="S1 motif" evidence="11">
    <location>
        <begin position="720"/>
        <end position="793"/>
    </location>
</feature>
<dbReference type="SMART" id="SM00386">
    <property type="entry name" value="HAT"/>
    <property type="match status" value="3"/>
</dbReference>
<dbReference type="Gene3D" id="1.25.40.10">
    <property type="entry name" value="Tetratricopeptide repeat domain"/>
    <property type="match status" value="1"/>
</dbReference>
<name>A0AAV9UY67_9PEZI</name>
<evidence type="ECO:0000256" key="5">
    <source>
        <dbReference type="ARBA" id="ARBA00022737"/>
    </source>
</evidence>
<dbReference type="CDD" id="cd05703">
    <property type="entry name" value="S1_Rrp5_repeat_hs12_sc9"/>
    <property type="match status" value="1"/>
</dbReference>
<feature type="region of interest" description="Disordered" evidence="10">
    <location>
        <begin position="1451"/>
        <end position="1502"/>
    </location>
</feature>
<feature type="region of interest" description="Disordered" evidence="10">
    <location>
        <begin position="1389"/>
        <end position="1428"/>
    </location>
</feature>
<proteinExistence type="predicted"/>
<feature type="domain" description="S1 motif" evidence="11">
    <location>
        <begin position="542"/>
        <end position="611"/>
    </location>
</feature>
<feature type="domain" description="S1 motif" evidence="11">
    <location>
        <begin position="451"/>
        <end position="525"/>
    </location>
</feature>
<keyword evidence="13" id="KW-1185">Reference proteome</keyword>
<evidence type="ECO:0000256" key="1">
    <source>
        <dbReference type="ARBA" id="ARBA00004604"/>
    </source>
</evidence>
<keyword evidence="3" id="KW-0698">rRNA processing</keyword>
<evidence type="ECO:0000256" key="8">
    <source>
        <dbReference type="ARBA" id="ARBA00073619"/>
    </source>
</evidence>
<dbReference type="FunFam" id="2.40.50.140:FF:000155">
    <property type="entry name" value="rRNA biogenesis protein RRP5"/>
    <property type="match status" value="1"/>
</dbReference>
<dbReference type="SMART" id="SM00316">
    <property type="entry name" value="S1"/>
    <property type="match status" value="12"/>
</dbReference>
<keyword evidence="4" id="KW-0597">Phosphoprotein</keyword>
<dbReference type="Proteomes" id="UP001375240">
    <property type="component" value="Unassembled WGS sequence"/>
</dbReference>
<dbReference type="InterPro" id="IPR003029">
    <property type="entry name" value="S1_domain"/>
</dbReference>
<feature type="region of interest" description="Disordered" evidence="10">
    <location>
        <begin position="1"/>
        <end position="73"/>
    </location>
</feature>
<comment type="function">
    <text evidence="7">Involved in the biogenesis of rRNA. Required for the formation of 18S and 5.8S rRNA.</text>
</comment>
<gene>
    <name evidence="12" type="primary">RRP5</name>
    <name evidence="12" type="ORF">TWF696_006278</name>
</gene>
<dbReference type="Pfam" id="PF00575">
    <property type="entry name" value="S1"/>
    <property type="match status" value="5"/>
</dbReference>
<dbReference type="CDD" id="cd05693">
    <property type="entry name" value="S1_Rrp5_repeat_hs1_sc1"/>
    <property type="match status" value="1"/>
</dbReference>
<comment type="subcellular location">
    <subcellularLocation>
        <location evidence="1">Nucleus</location>
        <location evidence="1">Nucleolus</location>
    </subcellularLocation>
</comment>
<dbReference type="CDD" id="cd00164">
    <property type="entry name" value="S1_like"/>
    <property type="match status" value="1"/>
</dbReference>